<gene>
    <name evidence="2" type="ORF">OKA104_LOCUS52836</name>
</gene>
<organism evidence="2 3">
    <name type="scientific">Adineta steineri</name>
    <dbReference type="NCBI Taxonomy" id="433720"/>
    <lineage>
        <taxon>Eukaryota</taxon>
        <taxon>Metazoa</taxon>
        <taxon>Spiralia</taxon>
        <taxon>Gnathifera</taxon>
        <taxon>Rotifera</taxon>
        <taxon>Eurotatoria</taxon>
        <taxon>Bdelloidea</taxon>
        <taxon>Adinetida</taxon>
        <taxon>Adinetidae</taxon>
        <taxon>Adineta</taxon>
    </lineage>
</organism>
<feature type="region of interest" description="Disordered" evidence="1">
    <location>
        <begin position="99"/>
        <end position="142"/>
    </location>
</feature>
<dbReference type="EMBL" id="CAJOAY010031587">
    <property type="protein sequence ID" value="CAF4426668.1"/>
    <property type="molecule type" value="Genomic_DNA"/>
</dbReference>
<feature type="non-terminal residue" evidence="2">
    <location>
        <position position="142"/>
    </location>
</feature>
<evidence type="ECO:0000313" key="3">
    <source>
        <dbReference type="Proteomes" id="UP000663881"/>
    </source>
</evidence>
<comment type="caution">
    <text evidence="2">The sequence shown here is derived from an EMBL/GenBank/DDBJ whole genome shotgun (WGS) entry which is preliminary data.</text>
</comment>
<evidence type="ECO:0000256" key="1">
    <source>
        <dbReference type="SAM" id="MobiDB-lite"/>
    </source>
</evidence>
<name>A0A820QTY4_9BILA</name>
<proteinExistence type="predicted"/>
<feature type="compositionally biased region" description="Low complexity" evidence="1">
    <location>
        <begin position="124"/>
        <end position="142"/>
    </location>
</feature>
<reference evidence="2" key="1">
    <citation type="submission" date="2021-02" db="EMBL/GenBank/DDBJ databases">
        <authorList>
            <person name="Nowell W R."/>
        </authorList>
    </citation>
    <scope>NUCLEOTIDE SEQUENCE</scope>
</reference>
<feature type="compositionally biased region" description="Polar residues" evidence="1">
    <location>
        <begin position="103"/>
        <end position="113"/>
    </location>
</feature>
<evidence type="ECO:0000313" key="2">
    <source>
        <dbReference type="EMBL" id="CAF4426668.1"/>
    </source>
</evidence>
<feature type="non-terminal residue" evidence="2">
    <location>
        <position position="1"/>
    </location>
</feature>
<protein>
    <submittedName>
        <fullName evidence="2">Uncharacterized protein</fullName>
    </submittedName>
</protein>
<dbReference type="AlphaFoldDB" id="A0A820QTY4"/>
<sequence length="142" mass="16817">SSATPTHTFPNEDLLFTVKSSNGHIPLYPLNSADYPKQVLPDLHLIKMFRDIELLKENCEQRNLMVDINQLASDYQRWLQEKKEYRRLRDLHRIQERLREQHQQTNDLTMTDVNETKKRKKNMKSNNSNTSDETTTTSTKNN</sequence>
<accession>A0A820QTY4</accession>
<dbReference type="Proteomes" id="UP000663881">
    <property type="component" value="Unassembled WGS sequence"/>
</dbReference>